<dbReference type="OrthoDB" id="7765283at2759"/>
<dbReference type="PANTHER" id="PTHR12444">
    <property type="entry name" value="PROTEIN EFR3 HOMOLOG CMP44E"/>
    <property type="match status" value="1"/>
</dbReference>
<sequence length="530" mass="62369">MSLCFSRYLSRFSDEELDEKIKNLNDTCLSQNFVFQSSRSKKDRSLKLMTEILYKSSSAQLQAREPNNLIECAIKILLKYSNTPLHFEHEPVIPEKKRNSRYLLAKKNYYKLLKVFFNKEQEEIVEKIIDVLHSEKLWQGRRVCIDIIIGLLDCGYKGSMICNKIFNKIEATDSSNEDCMKLIIKVLYEFLDSYKWPDNQETVLVLERLLHFYYKSSHDASQDSKNRVYANLRGGLELCVRHMIPNISNNHLLVIIQYMSSWSVSKHVSDNVILNYGSTLEYAAYMHQTQSFVNTLSADVLPLIMQMIGSHVKFVSLLGNRVLQHLIDRGGNQMLFNSPKIFFENMQLNLKLRKYNKEDRKFLKQHREVIHDSLIKSVIYHRGCRLNLETTYCTICLLAIEVPCGFTAAALCCIMMHLQEIIMKRPKKFGREASFHIHAIIISVLSFVCWIHEAKDFHNYVNKIVMERAQWAPHLNPPLQSRYNFAVHHVLWDKPELFLIDWEVRFGLWKRFRLNESSKHKTKRVYYEDS</sequence>
<dbReference type="InterPro" id="IPR051851">
    <property type="entry name" value="EFR3_Homologs"/>
</dbReference>
<dbReference type="SUPFAM" id="SSF48371">
    <property type="entry name" value="ARM repeat"/>
    <property type="match status" value="1"/>
</dbReference>
<dbReference type="KEGG" id="nvi:100679045"/>
<reference evidence="1" key="1">
    <citation type="submission" date="2021-01" db="UniProtKB">
        <authorList>
            <consortium name="EnsemblMetazoa"/>
        </authorList>
    </citation>
    <scope>IDENTIFICATION</scope>
</reference>
<dbReference type="GO" id="GO:0005886">
    <property type="term" value="C:plasma membrane"/>
    <property type="evidence" value="ECO:0007669"/>
    <property type="project" value="TreeGrafter"/>
</dbReference>
<evidence type="ECO:0000313" key="2">
    <source>
        <dbReference type="Proteomes" id="UP000002358"/>
    </source>
</evidence>
<dbReference type="AlphaFoldDB" id="A0A7M7LUK7"/>
<accession>A0A7M7LUK7</accession>
<name>A0A7M7LUK7_NASVI</name>
<proteinExistence type="predicted"/>
<dbReference type="GO" id="GO:0072659">
    <property type="term" value="P:protein localization to plasma membrane"/>
    <property type="evidence" value="ECO:0007669"/>
    <property type="project" value="TreeGrafter"/>
</dbReference>
<dbReference type="OMA" id="WEFETFC"/>
<dbReference type="InterPro" id="IPR016024">
    <property type="entry name" value="ARM-type_fold"/>
</dbReference>
<dbReference type="Proteomes" id="UP000002358">
    <property type="component" value="Chromosome 1"/>
</dbReference>
<gene>
    <name evidence="1" type="primary">100679045</name>
</gene>
<dbReference type="EnsemblMetazoa" id="XM_008211030">
    <property type="protein sequence ID" value="XP_008209252"/>
    <property type="gene ID" value="LOC100679045"/>
</dbReference>
<keyword evidence="2" id="KW-1185">Reference proteome</keyword>
<protein>
    <submittedName>
        <fullName evidence="1">Uncharacterized protein</fullName>
    </submittedName>
</protein>
<evidence type="ECO:0000313" key="1">
    <source>
        <dbReference type="EnsemblMetazoa" id="XP_008209252"/>
    </source>
</evidence>
<dbReference type="InParanoid" id="A0A7M7LUK7"/>
<dbReference type="PANTHER" id="PTHR12444:SF9">
    <property type="entry name" value="AGAP013133-PA"/>
    <property type="match status" value="1"/>
</dbReference>
<organism evidence="1 2">
    <name type="scientific">Nasonia vitripennis</name>
    <name type="common">Parasitic wasp</name>
    <dbReference type="NCBI Taxonomy" id="7425"/>
    <lineage>
        <taxon>Eukaryota</taxon>
        <taxon>Metazoa</taxon>
        <taxon>Ecdysozoa</taxon>
        <taxon>Arthropoda</taxon>
        <taxon>Hexapoda</taxon>
        <taxon>Insecta</taxon>
        <taxon>Pterygota</taxon>
        <taxon>Neoptera</taxon>
        <taxon>Endopterygota</taxon>
        <taxon>Hymenoptera</taxon>
        <taxon>Apocrita</taxon>
        <taxon>Proctotrupomorpha</taxon>
        <taxon>Chalcidoidea</taxon>
        <taxon>Pteromalidae</taxon>
        <taxon>Pteromalinae</taxon>
        <taxon>Nasonia</taxon>
    </lineage>
</organism>